<dbReference type="EC" id="2.7.11.1" evidence="1"/>
<dbReference type="InterPro" id="IPR000719">
    <property type="entry name" value="Prot_kinase_dom"/>
</dbReference>
<proteinExistence type="predicted"/>
<feature type="compositionally biased region" description="Basic and acidic residues" evidence="7">
    <location>
        <begin position="422"/>
        <end position="433"/>
    </location>
</feature>
<keyword evidence="2" id="KW-0723">Serine/threonine-protein kinase</keyword>
<sequence>MSSADDTLPRFDLPELAEEPVCPALVAGRYRLLSKTGAGTSAVVYRAIDLEAGHDVAVKLFHPGIAGKDFLRREREFRVLADLHHPGLVEFRDSGFDLDRAYLVMQLVDGPTVAGRILCGPLTAAETTQLGIGIAEALAYVHSRGITHRDLKPANILLAGDRPLLTDFGLAYRLGTSDLTSSGAVVGTAAYMAPEQVRGKEVGPPADIYALGLILLECLTGYREYPGAMVESALARLSRTPEIPDFVGPMLSALLTRMTDEDPRARPTAAQVAAALLSPEAPTAITRVIGRLTAEQADAPTLVTKPVPMDQPPVAGTKPLQAGKPPKRRRKVVLSAAIPAAALAVAGIFALANSGGSQGFPADGTPHSTPAPPPVVEAGAPVGSATLSPGTGQPVVPPVNAQPQGGTVPVDNSGTPGNSGPGKKDENRDRNNGKGEPAQKQSKKDN</sequence>
<dbReference type="Proteomes" id="UP000741013">
    <property type="component" value="Unassembled WGS sequence"/>
</dbReference>
<keyword evidence="6" id="KW-0067">ATP-binding</keyword>
<feature type="compositionally biased region" description="Low complexity" evidence="7">
    <location>
        <begin position="392"/>
        <end position="406"/>
    </location>
</feature>
<dbReference type="SMART" id="SM00220">
    <property type="entry name" value="S_TKc"/>
    <property type="match status" value="1"/>
</dbReference>
<dbReference type="PANTHER" id="PTHR43289:SF6">
    <property type="entry name" value="SERINE_THREONINE-PROTEIN KINASE NEKL-3"/>
    <property type="match status" value="1"/>
</dbReference>
<evidence type="ECO:0000256" key="5">
    <source>
        <dbReference type="ARBA" id="ARBA00022777"/>
    </source>
</evidence>
<dbReference type="CDD" id="cd14014">
    <property type="entry name" value="STKc_PknB_like"/>
    <property type="match status" value="1"/>
</dbReference>
<dbReference type="PANTHER" id="PTHR43289">
    <property type="entry name" value="MITOGEN-ACTIVATED PROTEIN KINASE KINASE KINASE 20-RELATED"/>
    <property type="match status" value="1"/>
</dbReference>
<feature type="domain" description="Protein kinase" evidence="8">
    <location>
        <begin position="30"/>
        <end position="281"/>
    </location>
</feature>
<keyword evidence="5" id="KW-0418">Kinase</keyword>
<accession>A0ABS4Q407</accession>
<comment type="caution">
    <text evidence="9">The sequence shown here is derived from an EMBL/GenBank/DDBJ whole genome shotgun (WGS) entry which is preliminary data.</text>
</comment>
<evidence type="ECO:0000256" key="4">
    <source>
        <dbReference type="ARBA" id="ARBA00022741"/>
    </source>
</evidence>
<keyword evidence="3" id="KW-0808">Transferase</keyword>
<evidence type="ECO:0000256" key="6">
    <source>
        <dbReference type="ARBA" id="ARBA00022840"/>
    </source>
</evidence>
<feature type="region of interest" description="Disordered" evidence="7">
    <location>
        <begin position="303"/>
        <end position="328"/>
    </location>
</feature>
<protein>
    <recommendedName>
        <fullName evidence="1">non-specific serine/threonine protein kinase</fullName>
        <ecNumber evidence="1">2.7.11.1</ecNumber>
    </recommendedName>
</protein>
<dbReference type="SUPFAM" id="SSF56112">
    <property type="entry name" value="Protein kinase-like (PK-like)"/>
    <property type="match status" value="1"/>
</dbReference>
<dbReference type="RefSeq" id="WP_209669324.1">
    <property type="nucleotide sequence ID" value="NZ_JAGGMS010000001.1"/>
</dbReference>
<dbReference type="Pfam" id="PF00069">
    <property type="entry name" value="Pkinase"/>
    <property type="match status" value="1"/>
</dbReference>
<evidence type="ECO:0000256" key="1">
    <source>
        <dbReference type="ARBA" id="ARBA00012513"/>
    </source>
</evidence>
<evidence type="ECO:0000313" key="10">
    <source>
        <dbReference type="Proteomes" id="UP000741013"/>
    </source>
</evidence>
<keyword evidence="10" id="KW-1185">Reference proteome</keyword>
<evidence type="ECO:0000259" key="8">
    <source>
        <dbReference type="PROSITE" id="PS50011"/>
    </source>
</evidence>
<feature type="region of interest" description="Disordered" evidence="7">
    <location>
        <begin position="360"/>
        <end position="446"/>
    </location>
</feature>
<evidence type="ECO:0000256" key="3">
    <source>
        <dbReference type="ARBA" id="ARBA00022679"/>
    </source>
</evidence>
<organism evidence="9 10">
    <name type="scientific">Amycolatopsis magusensis</name>
    <dbReference type="NCBI Taxonomy" id="882444"/>
    <lineage>
        <taxon>Bacteria</taxon>
        <taxon>Bacillati</taxon>
        <taxon>Actinomycetota</taxon>
        <taxon>Actinomycetes</taxon>
        <taxon>Pseudonocardiales</taxon>
        <taxon>Pseudonocardiaceae</taxon>
        <taxon>Amycolatopsis</taxon>
    </lineage>
</organism>
<evidence type="ECO:0000313" key="9">
    <source>
        <dbReference type="EMBL" id="MBP2186328.1"/>
    </source>
</evidence>
<dbReference type="PROSITE" id="PS50011">
    <property type="entry name" value="PROTEIN_KINASE_DOM"/>
    <property type="match status" value="1"/>
</dbReference>
<keyword evidence="4" id="KW-0547">Nucleotide-binding</keyword>
<name>A0ABS4Q407_9PSEU</name>
<dbReference type="InterPro" id="IPR008271">
    <property type="entry name" value="Ser/Thr_kinase_AS"/>
</dbReference>
<reference evidence="9 10" key="1">
    <citation type="submission" date="2021-03" db="EMBL/GenBank/DDBJ databases">
        <title>Sequencing the genomes of 1000 actinobacteria strains.</title>
        <authorList>
            <person name="Klenk H.-P."/>
        </authorList>
    </citation>
    <scope>NUCLEOTIDE SEQUENCE [LARGE SCALE GENOMIC DNA]</scope>
    <source>
        <strain evidence="9 10">DSM 45510</strain>
    </source>
</reference>
<evidence type="ECO:0000256" key="2">
    <source>
        <dbReference type="ARBA" id="ARBA00022527"/>
    </source>
</evidence>
<gene>
    <name evidence="9" type="ORF">JOM49_007854</name>
</gene>
<dbReference type="Gene3D" id="1.10.510.10">
    <property type="entry name" value="Transferase(Phosphotransferase) domain 1"/>
    <property type="match status" value="1"/>
</dbReference>
<evidence type="ECO:0000256" key="7">
    <source>
        <dbReference type="SAM" id="MobiDB-lite"/>
    </source>
</evidence>
<dbReference type="PROSITE" id="PS00108">
    <property type="entry name" value="PROTEIN_KINASE_ST"/>
    <property type="match status" value="1"/>
</dbReference>
<dbReference type="InterPro" id="IPR011009">
    <property type="entry name" value="Kinase-like_dom_sf"/>
</dbReference>
<dbReference type="EMBL" id="JAGGMS010000001">
    <property type="protein sequence ID" value="MBP2186328.1"/>
    <property type="molecule type" value="Genomic_DNA"/>
</dbReference>